<dbReference type="RefSeq" id="WP_166690494.1">
    <property type="nucleotide sequence ID" value="NZ_WAEL01000001.1"/>
</dbReference>
<protein>
    <recommendedName>
        <fullName evidence="4">Glycosyltransferase RgtA/B/C/D-like domain-containing protein</fullName>
    </recommendedName>
</protein>
<dbReference type="EMBL" id="WAEL01000001">
    <property type="protein sequence ID" value="NID08589.1"/>
    <property type="molecule type" value="Genomic_DNA"/>
</dbReference>
<feature type="transmembrane region" description="Helical" evidence="1">
    <location>
        <begin position="210"/>
        <end position="233"/>
    </location>
</feature>
<keyword evidence="1" id="KW-1133">Transmembrane helix</keyword>
<feature type="transmembrane region" description="Helical" evidence="1">
    <location>
        <begin position="359"/>
        <end position="377"/>
    </location>
</feature>
<gene>
    <name evidence="2" type="ORF">F7231_00270</name>
</gene>
<name>A0ABX0Q964_9BACT</name>
<feature type="transmembrane region" description="Helical" evidence="1">
    <location>
        <begin position="158"/>
        <end position="179"/>
    </location>
</feature>
<proteinExistence type="predicted"/>
<keyword evidence="1" id="KW-0812">Transmembrane</keyword>
<feature type="transmembrane region" description="Helical" evidence="1">
    <location>
        <begin position="332"/>
        <end position="353"/>
    </location>
</feature>
<evidence type="ECO:0008006" key="4">
    <source>
        <dbReference type="Google" id="ProtNLM"/>
    </source>
</evidence>
<organism evidence="2 3">
    <name type="scientific">Fibrivirga algicola</name>
    <dbReference type="NCBI Taxonomy" id="2950420"/>
    <lineage>
        <taxon>Bacteria</taxon>
        <taxon>Pseudomonadati</taxon>
        <taxon>Bacteroidota</taxon>
        <taxon>Cytophagia</taxon>
        <taxon>Cytophagales</taxon>
        <taxon>Spirosomataceae</taxon>
        <taxon>Fibrivirga</taxon>
    </lineage>
</organism>
<evidence type="ECO:0000256" key="1">
    <source>
        <dbReference type="SAM" id="Phobius"/>
    </source>
</evidence>
<feature type="transmembrane region" description="Helical" evidence="1">
    <location>
        <begin position="185"/>
        <end position="203"/>
    </location>
</feature>
<dbReference type="Proteomes" id="UP000606008">
    <property type="component" value="Unassembled WGS sequence"/>
</dbReference>
<keyword evidence="1" id="KW-0472">Membrane</keyword>
<sequence>MISPPVSSQLPVSIDSLPSIRWSYILVGLAMSFALWVTFVHPPDGGYFTTDEQFIADSGVFMLFGATPRCLDWPGIPMVIVFYLLALGQCLINLVSAPDLSGVGAFEVIDKTAYAYLLDRIPLITAGRLVQTLLVGGLLIWCVRIIHRASPSLLPPVLRLPLVVILCLQYDVFISTPVIRPEALSYALFAVAGFLILFGEFPARSWRQPAVVLLLIALLVSQRLLFVFTFPFLLGGLLVRIGWSWQRALGVLGGLLLFVLLTMPFLWTDSFVLLKAFGGGMLMKVGGAQSSFFNWGYVTSMVLPSPTVWQLLLLPIGAVSFWRWYPNRAMAALLIGNLVLLTVSIFHSSTIYITHTLPLRMMGLFLLAYGAYTLYLLSRRRWVLYTVAGLLALSHIAESALLEADLLRPSTLWQTATFLQKLPANTPVLTTPEFDNITPRNKQTLIRELRAVEDETLTQAKYDRQFGGKISTSPPVVLKTSLSEDERLAILQRQILVQYTPLNHYPDLTFYGSLTGFVNYFVDTKLAFADFEKGRYTYLVTHDGNLPYPRVTQFDQPSHDGAFYVYKTPAQPVTP</sequence>
<feature type="transmembrane region" description="Helical" evidence="1">
    <location>
        <begin position="245"/>
        <end position="266"/>
    </location>
</feature>
<evidence type="ECO:0000313" key="3">
    <source>
        <dbReference type="Proteomes" id="UP000606008"/>
    </source>
</evidence>
<reference evidence="2" key="1">
    <citation type="submission" date="2024-05" db="EMBL/GenBank/DDBJ databases">
        <authorList>
            <person name="Jung D.-H."/>
        </authorList>
    </citation>
    <scope>NUCLEOTIDE SEQUENCE</scope>
    <source>
        <strain evidence="2">JA-25</strain>
    </source>
</reference>
<keyword evidence="3" id="KW-1185">Reference proteome</keyword>
<feature type="transmembrane region" description="Helical" evidence="1">
    <location>
        <begin position="76"/>
        <end position="95"/>
    </location>
</feature>
<evidence type="ECO:0000313" key="2">
    <source>
        <dbReference type="EMBL" id="NID08589.1"/>
    </source>
</evidence>
<feature type="transmembrane region" description="Helical" evidence="1">
    <location>
        <begin position="307"/>
        <end position="325"/>
    </location>
</feature>
<feature type="transmembrane region" description="Helical" evidence="1">
    <location>
        <begin position="126"/>
        <end position="146"/>
    </location>
</feature>
<comment type="caution">
    <text evidence="2">The sequence shown here is derived from an EMBL/GenBank/DDBJ whole genome shotgun (WGS) entry which is preliminary data.</text>
</comment>
<accession>A0ABX0Q964</accession>
<feature type="transmembrane region" description="Helical" evidence="1">
    <location>
        <begin position="20"/>
        <end position="40"/>
    </location>
</feature>